<gene>
    <name evidence="1" type="ORF">L3X38_003749</name>
</gene>
<accession>A0AAD4ZMM4</accession>
<evidence type="ECO:0000313" key="1">
    <source>
        <dbReference type="EMBL" id="KAI5350858.1"/>
    </source>
</evidence>
<sequence length="135" mass="15815">MKSEHKVESGLFLDVVVGDGAAILELIASKDRPLLVWQNTFLVLDLDFDIVDYVGAFQGVDWSSISRDDIIKFLDLHHVQKLDIPFSFMHRKDECQSLLKDPEHLELEEENQDKLEKPLEIKWHKVYLSWDCQMF</sequence>
<proteinExistence type="predicted"/>
<organism evidence="1 2">
    <name type="scientific">Prunus dulcis</name>
    <name type="common">Almond</name>
    <name type="synonym">Amygdalus dulcis</name>
    <dbReference type="NCBI Taxonomy" id="3755"/>
    <lineage>
        <taxon>Eukaryota</taxon>
        <taxon>Viridiplantae</taxon>
        <taxon>Streptophyta</taxon>
        <taxon>Embryophyta</taxon>
        <taxon>Tracheophyta</taxon>
        <taxon>Spermatophyta</taxon>
        <taxon>Magnoliopsida</taxon>
        <taxon>eudicotyledons</taxon>
        <taxon>Gunneridae</taxon>
        <taxon>Pentapetalae</taxon>
        <taxon>rosids</taxon>
        <taxon>fabids</taxon>
        <taxon>Rosales</taxon>
        <taxon>Rosaceae</taxon>
        <taxon>Amygdaloideae</taxon>
        <taxon>Amygdaleae</taxon>
        <taxon>Prunus</taxon>
    </lineage>
</organism>
<name>A0AAD4ZMM4_PRUDU</name>
<comment type="caution">
    <text evidence="1">The sequence shown here is derived from an EMBL/GenBank/DDBJ whole genome shotgun (WGS) entry which is preliminary data.</text>
</comment>
<protein>
    <submittedName>
        <fullName evidence="1">Uncharacterized protein</fullName>
    </submittedName>
</protein>
<dbReference type="AlphaFoldDB" id="A0AAD4ZMM4"/>
<dbReference type="Gene3D" id="1.10.10.650">
    <property type="entry name" value="RuvA domain 2-like"/>
    <property type="match status" value="1"/>
</dbReference>
<reference evidence="1 2" key="1">
    <citation type="journal article" date="2022" name="G3 (Bethesda)">
        <title>Whole-genome sequence and methylome profiling of the almond [Prunus dulcis (Mill.) D.A. Webb] cultivar 'Nonpareil'.</title>
        <authorList>
            <person name="D'Amico-Willman K.M."/>
            <person name="Ouma W.Z."/>
            <person name="Meulia T."/>
            <person name="Sideli G.M."/>
            <person name="Gradziel T.M."/>
            <person name="Fresnedo-Ramirez J."/>
        </authorList>
    </citation>
    <scope>NUCLEOTIDE SEQUENCE [LARGE SCALE GENOMIC DNA]</scope>
    <source>
        <strain evidence="1">Clone GOH B32 T37-40</strain>
    </source>
</reference>
<evidence type="ECO:0000313" key="2">
    <source>
        <dbReference type="Proteomes" id="UP001054821"/>
    </source>
</evidence>
<dbReference type="InterPro" id="IPR023319">
    <property type="entry name" value="Tex-like_HTH_dom_sf"/>
</dbReference>
<dbReference type="Proteomes" id="UP001054821">
    <property type="component" value="Chromosome 1"/>
</dbReference>
<keyword evidence="2" id="KW-1185">Reference proteome</keyword>
<dbReference type="EMBL" id="JAJFAZ020000001">
    <property type="protein sequence ID" value="KAI5350858.1"/>
    <property type="molecule type" value="Genomic_DNA"/>
</dbReference>